<keyword evidence="2" id="KW-0418">Kinase</keyword>
<gene>
    <name evidence="2" type="ORF">EVA_14295</name>
</gene>
<keyword evidence="2" id="KW-0808">Transferase</keyword>
<dbReference type="InterPro" id="IPR004879">
    <property type="entry name" value="Ssp411-like_TRX"/>
</dbReference>
<organism evidence="2">
    <name type="scientific">gut metagenome</name>
    <dbReference type="NCBI Taxonomy" id="749906"/>
    <lineage>
        <taxon>unclassified sequences</taxon>
        <taxon>metagenomes</taxon>
        <taxon>organismal metagenomes</taxon>
    </lineage>
</organism>
<dbReference type="AlphaFoldDB" id="J9FSY3"/>
<reference evidence="2" key="1">
    <citation type="journal article" date="2012" name="PLoS ONE">
        <title>Gene sets for utilization of primary and secondary nutrition supplies in the distal gut of endangered iberian lynx.</title>
        <authorList>
            <person name="Alcaide M."/>
            <person name="Messina E."/>
            <person name="Richter M."/>
            <person name="Bargiela R."/>
            <person name="Peplies J."/>
            <person name="Huws S.A."/>
            <person name="Newbold C.J."/>
            <person name="Golyshin P.N."/>
            <person name="Simon M.A."/>
            <person name="Lopez G."/>
            <person name="Yakimov M.M."/>
            <person name="Ferrer M."/>
        </authorList>
    </citation>
    <scope>NUCLEOTIDE SEQUENCE</scope>
</reference>
<feature type="non-terminal residue" evidence="2">
    <location>
        <position position="269"/>
    </location>
</feature>
<accession>J9FSY3</accession>
<dbReference type="SUPFAM" id="SSF48208">
    <property type="entry name" value="Six-hairpin glycosidases"/>
    <property type="match status" value="1"/>
</dbReference>
<dbReference type="Gene3D" id="3.40.30.10">
    <property type="entry name" value="Glutaredoxin"/>
    <property type="match status" value="1"/>
</dbReference>
<dbReference type="InterPro" id="IPR008928">
    <property type="entry name" value="6-hairpin_glycosidase_sf"/>
</dbReference>
<proteinExistence type="predicted"/>
<evidence type="ECO:0000259" key="1">
    <source>
        <dbReference type="Pfam" id="PF03190"/>
    </source>
</evidence>
<evidence type="ECO:0000313" key="2">
    <source>
        <dbReference type="EMBL" id="EJW97598.1"/>
    </source>
</evidence>
<protein>
    <submittedName>
        <fullName evidence="2">Thymidylate kinase</fullName>
    </submittedName>
</protein>
<dbReference type="GO" id="GO:0005975">
    <property type="term" value="P:carbohydrate metabolic process"/>
    <property type="evidence" value="ECO:0007669"/>
    <property type="project" value="InterPro"/>
</dbReference>
<dbReference type="Gene3D" id="1.50.10.10">
    <property type="match status" value="1"/>
</dbReference>
<dbReference type="GO" id="GO:0016301">
    <property type="term" value="F:kinase activity"/>
    <property type="evidence" value="ECO:0007669"/>
    <property type="project" value="UniProtKB-KW"/>
</dbReference>
<dbReference type="InterPro" id="IPR024705">
    <property type="entry name" value="Ssp411"/>
</dbReference>
<feature type="domain" description="Spermatogenesis-associated protein 20-like TRX" evidence="1">
    <location>
        <begin position="2"/>
        <end position="89"/>
    </location>
</feature>
<name>J9FSY3_9ZZZZ</name>
<dbReference type="Pfam" id="PF03190">
    <property type="entry name" value="Thioredox_DsbH"/>
    <property type="match status" value="1"/>
</dbReference>
<comment type="caution">
    <text evidence="2">The sequence shown here is derived from an EMBL/GenBank/DDBJ whole genome shotgun (WGS) entry which is preliminary data.</text>
</comment>
<dbReference type="EMBL" id="AMCI01004680">
    <property type="protein sequence ID" value="EJW97598.1"/>
    <property type="molecule type" value="Genomic_DNA"/>
</dbReference>
<sequence>MPVKVDREERPDIDSVYIEVCTALTGGAGWPLTIIMSPDQQPFFAATYMPKENLGNQMGLKSLLLSIADMWQTEQGKLLKTAGEVTQFLLRDESIKGIRPNEEFLHKAVEQLYASYDSEYGGFGSAPKFPTPHNLIFLLRYSKLTGDKKAREITEHALRQMYRGGIFDHIGGGFCRYSTDREWLAPHFEKTLYDNALLALCYTEAYQEGHLPLYKEIAERTLDYCLRELKSPEGAYYSSQDADSDGVEGKYYLFTPDEVKSVMGEETGR</sequence>
<dbReference type="InterPro" id="IPR012341">
    <property type="entry name" value="6hp_glycosidase-like_sf"/>
</dbReference>
<dbReference type="PANTHER" id="PTHR42899">
    <property type="entry name" value="SPERMATOGENESIS-ASSOCIATED PROTEIN 20"/>
    <property type="match status" value="1"/>
</dbReference>
<dbReference type="PANTHER" id="PTHR42899:SF1">
    <property type="entry name" value="SPERMATOGENESIS-ASSOCIATED PROTEIN 20"/>
    <property type="match status" value="1"/>
</dbReference>